<reference evidence="2" key="1">
    <citation type="journal article" date="2016" name="Front. Microbiol.">
        <title>Complete Genome Sequence of Clostridium estertheticum DSM 8809, a Microbe Identified in Spoiled Vacuum Packed Beef.</title>
        <authorList>
            <person name="Yu Z."/>
            <person name="Gunn L."/>
            <person name="Brennan E."/>
            <person name="Reid R."/>
            <person name="Wall P.G."/>
            <person name="Gaora O.P."/>
            <person name="Hurley D."/>
            <person name="Bolton D."/>
            <person name="Fanning S."/>
        </authorList>
    </citation>
    <scope>NUCLEOTIDE SEQUENCE [LARGE SCALE GENOMIC DNA]</scope>
    <source>
        <strain evidence="2">DSM 8809</strain>
    </source>
</reference>
<sequence length="97" mass="11143">MEYKLLTQQDIAGRWQLTVRAVENCRKAGIITAVKGVPGIRFNLQQIEELEGTKLERFSPIERKKLEREIEALKQKIATYEDVRAIILSASTKMINL</sequence>
<gene>
    <name evidence="1" type="ORF">A7L45_13910</name>
</gene>
<evidence type="ECO:0000313" key="2">
    <source>
        <dbReference type="Proteomes" id="UP000182569"/>
    </source>
</evidence>
<dbReference type="EMBL" id="CP015756">
    <property type="protein sequence ID" value="APC42706.1"/>
    <property type="molecule type" value="Genomic_DNA"/>
</dbReference>
<accession>A0A1J0GMU7</accession>
<dbReference type="GO" id="GO:0016301">
    <property type="term" value="F:kinase activity"/>
    <property type="evidence" value="ECO:0007669"/>
    <property type="project" value="UniProtKB-KW"/>
</dbReference>
<protein>
    <submittedName>
        <fullName evidence="1">Histidine kinase</fullName>
    </submittedName>
</protein>
<proteinExistence type="predicted"/>
<organism evidence="1 2">
    <name type="scientific">Clostridium estertheticum subsp. estertheticum</name>
    <dbReference type="NCBI Taxonomy" id="1552"/>
    <lineage>
        <taxon>Bacteria</taxon>
        <taxon>Bacillati</taxon>
        <taxon>Bacillota</taxon>
        <taxon>Clostridia</taxon>
        <taxon>Eubacteriales</taxon>
        <taxon>Clostridiaceae</taxon>
        <taxon>Clostridium</taxon>
    </lineage>
</organism>
<dbReference type="OrthoDB" id="1935216at2"/>
<keyword evidence="1" id="KW-0418">Kinase</keyword>
<dbReference type="Proteomes" id="UP000182569">
    <property type="component" value="Chromosome"/>
</dbReference>
<dbReference type="KEGG" id="ceu:A7L45_13910"/>
<name>A0A1J0GMU7_9CLOT</name>
<dbReference type="AlphaFoldDB" id="A0A1J0GMU7"/>
<dbReference type="STRING" id="1552.A7L45_13910"/>
<keyword evidence="1" id="KW-0808">Transferase</keyword>
<evidence type="ECO:0000313" key="1">
    <source>
        <dbReference type="EMBL" id="APC42706.1"/>
    </source>
</evidence>
<keyword evidence="2" id="KW-1185">Reference proteome</keyword>